<feature type="compositionally biased region" description="Polar residues" evidence="1">
    <location>
        <begin position="1182"/>
        <end position="1213"/>
    </location>
</feature>
<feature type="region of interest" description="Disordered" evidence="1">
    <location>
        <begin position="1465"/>
        <end position="1519"/>
    </location>
</feature>
<evidence type="ECO:0000259" key="3">
    <source>
        <dbReference type="Pfam" id="PF26118"/>
    </source>
</evidence>
<feature type="region of interest" description="Disordered" evidence="1">
    <location>
        <begin position="89"/>
        <end position="132"/>
    </location>
</feature>
<feature type="compositionally biased region" description="Polar residues" evidence="1">
    <location>
        <begin position="651"/>
        <end position="668"/>
    </location>
</feature>
<dbReference type="InterPro" id="IPR014722">
    <property type="entry name" value="Rib_uL2_dom2"/>
</dbReference>
<sequence>MGSLPDPIGRRLRCPGCVDLKAEAEETQRSPNLDFEARVPVPFSIFPSSYRESGPVSTTQKTHEELEITLPHKAGRAGPYSSVHAEAEITRPGRGERFSEEEVRITREEEHYRRPGTRQEYRREERRPRTSYSESRVEVDSYIRPYSSAIDEVEREYRARVQPAYREQVRIAGSTVDPPSHRPVYKETIRVDETVVDPPRRHHHKHHHKRPLYRETTAQVDEYTVDPTRHRPLVKETVKETVTARVDASRQHSVMGQYEDDDSSRVSVKEESHGYNTVSVPTHHIRMGDILMLQGRPCQVIRISTSAATGQHRYLGVDLFTKQLHEESSNVSNPAPSVVVQTMHAPIFKQYRVLDLQDGSVVAMTETGDVKQGLPVIDQSNLWSRLQKAFDSGRGSVRVLVVNDHGHELVVDMKVIHGSRLFHLHFGVTAASEETEKAKAKASQDPAIKESSSERRSPNRDEQYEADAATSTSSSRGKDESRGRELVPRTSDDKQVRLVSPPRDRDDRKPIKGILKQPTSQFPEEPNPVREGVAPHKDDKTKNNVPPGARWTKINRKKINPEALTMYKERFEVRDDFVIVLRVLSKEEIQVYAELTAMLREKRRQDFERGQWNGDDERDHKARRRDSQYQQHREQDDDDDYDDAPPRQQDRTQPSGHAQETAGQQQACTSTTAPLAIPHLEATDPPVCLHRISTSALIFAPSLHVVQRVHPASFELFSSKAIYLLACSNAPGKSSSYPPIGHWNEQLSCFGRHLQLMTQGSSSGDICATKALCATPVYSTPRVRRRVSPYKTSTTAAAYLPSLPAAAHAFLTGHTPVGLHNRGTRKHRRRGKETSIFDTVYKVLCPHILRTASQNHLWLFSPTVLQEGLTIRWILAPPTLGTCLSARWDSWLDKDKLRPCVDVPASDSPMGLTMAQHRQAPSHFKEEPGTDSPGTSAGDDNAPAAVSTLRCLLGTAATVQQSQQGPPTAAQHYPRPPSIVHQHHHAQAPPPQQQQHSSAYPPSHHVYQQQQQHHHHQEPYYAQQSPYSTPGATSGYTSADTGEMMAATMQRPPYPPMSYHTPQSNSPASVASPSGHEQQRSMYGQPASQLHQQSMYYAAPQQAPYSSMSAQAQPSPYAQHPQQSHQSMTSQPSMMMPAHSAPTGHQMSQHASQHAQPGMTGSPRHAKIEAHNMPPNLPPSMPRSSTSGPLTQPQNNQSGAPLSTPTGSATGVNPNAAPGPIPATTPLVVRQDGNGVQWIAFEYSRDRVKMEYTIRCDVESVNVDELPQDFKTENSHMGGPGAAGMTSQSNMGPGGAGAMGKPGMGSLSGQMHHHQEGAAQGGEEVGDGDYMEDSQHHHHHQAPSQLGGDERSTQVYAGYGQYGSGHPGASATGSSSVPSIHDALGSSPQQSVIAARRSSRATVGGSGMDEPEDLFPDIPEAKKRKFILVEDSDRQSRLRVRVTLDGVDTREIPDSFRKGSSVYPRSYFPREMQSPPPSATGSKFFMDDVGDDSGHAAEDDGTTETEGRGGQGGRAGRTTLVKVPVGEGQEVEVAIPRMRKSMRGKEVRLNDLGYRMAWLQSRVFAGRTVFLQRALDCYRNKTRTAIENIMQDVKTAAPHFETRVGKRRWNERMRRGEKKDDDE</sequence>
<feature type="domain" description="DUF8035" evidence="3">
    <location>
        <begin position="549"/>
        <end position="601"/>
    </location>
</feature>
<dbReference type="Proteomes" id="UP001217918">
    <property type="component" value="Unassembled WGS sequence"/>
</dbReference>
<feature type="compositionally biased region" description="Basic and acidic residues" evidence="1">
    <location>
        <begin position="447"/>
        <end position="463"/>
    </location>
</feature>
<feature type="domain" description="DUF8032" evidence="2">
    <location>
        <begin position="1540"/>
        <end position="1581"/>
    </location>
</feature>
<feature type="region of interest" description="Disordered" evidence="1">
    <location>
        <begin position="1106"/>
        <end position="1228"/>
    </location>
</feature>
<dbReference type="Gene3D" id="2.30.30.30">
    <property type="match status" value="1"/>
</dbReference>
<feature type="compositionally biased region" description="Low complexity" evidence="1">
    <location>
        <begin position="993"/>
        <end position="1011"/>
    </location>
</feature>
<protein>
    <submittedName>
        <fullName evidence="4">Uncharacterized protein</fullName>
    </submittedName>
</protein>
<dbReference type="InterPro" id="IPR037318">
    <property type="entry name" value="Hex1_S1"/>
</dbReference>
<feature type="compositionally biased region" description="Polar residues" evidence="1">
    <location>
        <begin position="1060"/>
        <end position="1089"/>
    </location>
</feature>
<keyword evidence="5" id="KW-1185">Reference proteome</keyword>
<feature type="domain" description="DUF8032" evidence="2">
    <location>
        <begin position="1236"/>
        <end position="1275"/>
    </location>
</feature>
<accession>A0AAD9IDP9</accession>
<feature type="compositionally biased region" description="Polar residues" evidence="1">
    <location>
        <begin position="1106"/>
        <end position="1116"/>
    </location>
</feature>
<dbReference type="PANTHER" id="PTHR22949:SF0">
    <property type="entry name" value="RE27538P"/>
    <property type="match status" value="1"/>
</dbReference>
<dbReference type="InterPro" id="IPR058348">
    <property type="entry name" value="DUF8035"/>
</dbReference>
<dbReference type="EMBL" id="JAQQPM010000009">
    <property type="protein sequence ID" value="KAK2075280.1"/>
    <property type="molecule type" value="Genomic_DNA"/>
</dbReference>
<feature type="compositionally biased region" description="Gly residues" evidence="1">
    <location>
        <begin position="1292"/>
        <end position="1303"/>
    </location>
</feature>
<feature type="region of interest" description="Disordered" evidence="1">
    <location>
        <begin position="610"/>
        <end position="668"/>
    </location>
</feature>
<dbReference type="Gene3D" id="2.40.50.140">
    <property type="entry name" value="Nucleic acid-binding proteins"/>
    <property type="match status" value="1"/>
</dbReference>
<feature type="compositionally biased region" description="Basic and acidic residues" evidence="1">
    <location>
        <begin position="610"/>
        <end position="635"/>
    </location>
</feature>
<comment type="caution">
    <text evidence="4">The sequence shown here is derived from an EMBL/GenBank/DDBJ whole genome shotgun (WGS) entry which is preliminary data.</text>
</comment>
<proteinExistence type="predicted"/>
<feature type="compositionally biased region" description="Basic and acidic residues" evidence="1">
    <location>
        <begin position="476"/>
        <end position="510"/>
    </location>
</feature>
<feature type="region of interest" description="Disordered" evidence="1">
    <location>
        <begin position="958"/>
        <end position="1089"/>
    </location>
</feature>
<dbReference type="InterPro" id="IPR058345">
    <property type="entry name" value="DUF8032"/>
</dbReference>
<dbReference type="InterPro" id="IPR008991">
    <property type="entry name" value="Translation_prot_SH3-like_sf"/>
</dbReference>
<evidence type="ECO:0000259" key="2">
    <source>
        <dbReference type="Pfam" id="PF26087"/>
    </source>
</evidence>
<feature type="compositionally biased region" description="Low complexity" evidence="1">
    <location>
        <begin position="1119"/>
        <end position="1137"/>
    </location>
</feature>
<dbReference type="CDD" id="cd04469">
    <property type="entry name" value="S1_Hex1"/>
    <property type="match status" value="1"/>
</dbReference>
<reference evidence="4" key="1">
    <citation type="journal article" date="2023" name="Mol. Plant Microbe Interact.">
        <title>Elucidating the Obligate Nature and Biological Capacity of an Invasive Fungal Corn Pathogen.</title>
        <authorList>
            <person name="MacCready J.S."/>
            <person name="Roggenkamp E.M."/>
            <person name="Gdanetz K."/>
            <person name="Chilvers M.I."/>
        </authorList>
    </citation>
    <scope>NUCLEOTIDE SEQUENCE</scope>
    <source>
        <strain evidence="4">PM02</strain>
    </source>
</reference>
<dbReference type="PANTHER" id="PTHR22949">
    <property type="entry name" value="WHITE COLLAR 2 PROTEIN WC2"/>
    <property type="match status" value="1"/>
</dbReference>
<feature type="compositionally biased region" description="Basic and acidic residues" evidence="1">
    <location>
        <begin position="533"/>
        <end position="542"/>
    </location>
</feature>
<feature type="region of interest" description="Disordered" evidence="1">
    <location>
        <begin position="1274"/>
        <end position="1395"/>
    </location>
</feature>
<feature type="compositionally biased region" description="Polar residues" evidence="1">
    <location>
        <begin position="1025"/>
        <end position="1040"/>
    </location>
</feature>
<dbReference type="InterPro" id="IPR012340">
    <property type="entry name" value="NA-bd_OB-fold"/>
</dbReference>
<feature type="region of interest" description="Disordered" evidence="1">
    <location>
        <begin position="435"/>
        <end position="549"/>
    </location>
</feature>
<evidence type="ECO:0000313" key="4">
    <source>
        <dbReference type="EMBL" id="KAK2075280.1"/>
    </source>
</evidence>
<dbReference type="Pfam" id="PF26118">
    <property type="entry name" value="DUF8035"/>
    <property type="match status" value="1"/>
</dbReference>
<evidence type="ECO:0000313" key="5">
    <source>
        <dbReference type="Proteomes" id="UP001217918"/>
    </source>
</evidence>
<dbReference type="SUPFAM" id="SSF50249">
    <property type="entry name" value="Nucleic acid-binding proteins"/>
    <property type="match status" value="1"/>
</dbReference>
<feature type="compositionally biased region" description="Basic and acidic residues" evidence="1">
    <location>
        <begin position="89"/>
        <end position="128"/>
    </location>
</feature>
<feature type="region of interest" description="Disordered" evidence="1">
    <location>
        <begin position="908"/>
        <end position="942"/>
    </location>
</feature>
<name>A0AAD9IDP9_9PEZI</name>
<organism evidence="4 5">
    <name type="scientific">Phyllachora maydis</name>
    <dbReference type="NCBI Taxonomy" id="1825666"/>
    <lineage>
        <taxon>Eukaryota</taxon>
        <taxon>Fungi</taxon>
        <taxon>Dikarya</taxon>
        <taxon>Ascomycota</taxon>
        <taxon>Pezizomycotina</taxon>
        <taxon>Sordariomycetes</taxon>
        <taxon>Sordariomycetidae</taxon>
        <taxon>Phyllachorales</taxon>
        <taxon>Phyllachoraceae</taxon>
        <taxon>Phyllachora</taxon>
    </lineage>
</organism>
<feature type="compositionally biased region" description="Low complexity" evidence="1">
    <location>
        <begin position="1145"/>
        <end position="1156"/>
    </location>
</feature>
<dbReference type="SUPFAM" id="SSF50104">
    <property type="entry name" value="Translation proteins SH3-like domain"/>
    <property type="match status" value="1"/>
</dbReference>
<gene>
    <name evidence="4" type="ORF">P8C59_009420</name>
</gene>
<dbReference type="Pfam" id="PF26087">
    <property type="entry name" value="DUF8032"/>
    <property type="match status" value="2"/>
</dbReference>
<evidence type="ECO:0000256" key="1">
    <source>
        <dbReference type="SAM" id="MobiDB-lite"/>
    </source>
</evidence>
<dbReference type="FunFam" id="2.40.50.140:FF:000229">
    <property type="entry name" value="Woronin body major protein"/>
    <property type="match status" value="1"/>
</dbReference>